<keyword evidence="2 9" id="KW-0732">Signal</keyword>
<evidence type="ECO:0000256" key="7">
    <source>
        <dbReference type="ARBA" id="ARBA00024195"/>
    </source>
</evidence>
<keyword evidence="1" id="KW-0479">Metal-binding</keyword>
<dbReference type="PROSITE" id="PS50240">
    <property type="entry name" value="TRYPSIN_DOM"/>
    <property type="match status" value="1"/>
</dbReference>
<dbReference type="Gene3D" id="2.40.10.10">
    <property type="entry name" value="Trypsin-like serine proteases"/>
    <property type="match status" value="2"/>
</dbReference>
<feature type="domain" description="Peptidase S1" evidence="10">
    <location>
        <begin position="87"/>
        <end position="338"/>
    </location>
</feature>
<keyword evidence="5" id="KW-1015">Disulfide bond</keyword>
<accession>A0A6P4FBQ2</accession>
<dbReference type="CDD" id="cd00190">
    <property type="entry name" value="Tryp_SPc"/>
    <property type="match status" value="1"/>
</dbReference>
<dbReference type="FunFam" id="2.40.10.10:FF:000028">
    <property type="entry name" value="Serine protease easter"/>
    <property type="match status" value="1"/>
</dbReference>
<dbReference type="OrthoDB" id="9981647at2759"/>
<comment type="similarity">
    <text evidence="7">Belongs to the peptidase S1 family. CLIP subfamily.</text>
</comment>
<dbReference type="InterPro" id="IPR051487">
    <property type="entry name" value="Ser/Thr_Proteases_Immune/Dev"/>
</dbReference>
<dbReference type="InterPro" id="IPR009003">
    <property type="entry name" value="Peptidase_S1_PA"/>
</dbReference>
<evidence type="ECO:0000256" key="1">
    <source>
        <dbReference type="ARBA" id="ARBA00022723"/>
    </source>
</evidence>
<reference evidence="13" key="2">
    <citation type="submission" date="2025-04" db="UniProtKB">
        <authorList>
            <consortium name="RefSeq"/>
        </authorList>
    </citation>
    <scope>IDENTIFICATION</scope>
</reference>
<dbReference type="GO" id="GO:0046872">
    <property type="term" value="F:metal ion binding"/>
    <property type="evidence" value="ECO:0007669"/>
    <property type="project" value="UniProtKB-KW"/>
</dbReference>
<dbReference type="GO" id="GO:0004252">
    <property type="term" value="F:serine-type endopeptidase activity"/>
    <property type="evidence" value="ECO:0007669"/>
    <property type="project" value="InterPro"/>
</dbReference>
<evidence type="ECO:0000313" key="13">
    <source>
        <dbReference type="RefSeq" id="XP_016984728.1"/>
    </source>
</evidence>
<dbReference type="InterPro" id="IPR001254">
    <property type="entry name" value="Trypsin_dom"/>
</dbReference>
<keyword evidence="3" id="KW-0106">Calcium</keyword>
<dbReference type="EnsemblMetazoa" id="XM_017129239.2">
    <property type="protein sequence ID" value="XP_016984728.1"/>
    <property type="gene ID" value="LOC108048508"/>
</dbReference>
<evidence type="ECO:0000313" key="12">
    <source>
        <dbReference type="Proteomes" id="UP001652680"/>
    </source>
</evidence>
<keyword evidence="8" id="KW-0378">Hydrolase</keyword>
<evidence type="ECO:0000259" key="10">
    <source>
        <dbReference type="PROSITE" id="PS50240"/>
    </source>
</evidence>
<dbReference type="RefSeq" id="XP_016984728.1">
    <property type="nucleotide sequence ID" value="XM_017129239.1"/>
</dbReference>
<dbReference type="PROSITE" id="PS51257">
    <property type="entry name" value="PROKAR_LIPOPROTEIN"/>
    <property type="match status" value="1"/>
</dbReference>
<proteinExistence type="inferred from homology"/>
<dbReference type="GO" id="GO:0006508">
    <property type="term" value="P:proteolysis"/>
    <property type="evidence" value="ECO:0007669"/>
    <property type="project" value="UniProtKB-KW"/>
</dbReference>
<dbReference type="PROSITE" id="PS00135">
    <property type="entry name" value="TRYPSIN_SER"/>
    <property type="match status" value="1"/>
</dbReference>
<evidence type="ECO:0000256" key="8">
    <source>
        <dbReference type="RuleBase" id="RU363034"/>
    </source>
</evidence>
<organism evidence="13">
    <name type="scientific">Drosophila rhopaloa</name>
    <name type="common">Fruit fly</name>
    <dbReference type="NCBI Taxonomy" id="1041015"/>
    <lineage>
        <taxon>Eukaryota</taxon>
        <taxon>Metazoa</taxon>
        <taxon>Ecdysozoa</taxon>
        <taxon>Arthropoda</taxon>
        <taxon>Hexapoda</taxon>
        <taxon>Insecta</taxon>
        <taxon>Pterygota</taxon>
        <taxon>Neoptera</taxon>
        <taxon>Endopterygota</taxon>
        <taxon>Diptera</taxon>
        <taxon>Brachycera</taxon>
        <taxon>Muscomorpha</taxon>
        <taxon>Ephydroidea</taxon>
        <taxon>Drosophilidae</taxon>
        <taxon>Drosophila</taxon>
        <taxon>Sophophora</taxon>
    </lineage>
</organism>
<dbReference type="InterPro" id="IPR001314">
    <property type="entry name" value="Peptidase_S1A"/>
</dbReference>
<gene>
    <name evidence="13" type="primary">LOC108048508</name>
    <name evidence="11" type="synonym">108048508</name>
</gene>
<dbReference type="SMART" id="SM00020">
    <property type="entry name" value="Tryp_SPc"/>
    <property type="match status" value="1"/>
</dbReference>
<evidence type="ECO:0000256" key="4">
    <source>
        <dbReference type="ARBA" id="ARBA00023145"/>
    </source>
</evidence>
<keyword evidence="8" id="KW-0720">Serine protease</keyword>
<dbReference type="GeneID" id="108048508"/>
<dbReference type="Pfam" id="PF00089">
    <property type="entry name" value="Trypsin"/>
    <property type="match status" value="1"/>
</dbReference>
<keyword evidence="12" id="KW-1185">Reference proteome</keyword>
<dbReference type="AlphaFoldDB" id="A0A6P4FBQ2"/>
<evidence type="ECO:0000256" key="5">
    <source>
        <dbReference type="ARBA" id="ARBA00023157"/>
    </source>
</evidence>
<dbReference type="PANTHER" id="PTHR24256">
    <property type="entry name" value="TRYPTASE-RELATED"/>
    <property type="match status" value="1"/>
</dbReference>
<reference evidence="12" key="1">
    <citation type="journal article" date="2021" name="Elife">
        <title>Highly contiguous assemblies of 101 drosophilid genomes.</title>
        <authorList>
            <person name="Kim B.Y."/>
            <person name="Wang J.R."/>
            <person name="Miller D.E."/>
            <person name="Barmina O."/>
            <person name="Delaney E."/>
            <person name="Thompson A."/>
            <person name="Comeault A.A."/>
            <person name="Peede D."/>
            <person name="D'Agostino E.R."/>
            <person name="Pelaez J."/>
            <person name="Aguilar J.M."/>
            <person name="Haji D."/>
            <person name="Matsunaga T."/>
            <person name="Armstrong E.E."/>
            <person name="Zych M."/>
            <person name="Ogawa Y."/>
            <person name="Stamenkovic-Radak M."/>
            <person name="Jelic M."/>
            <person name="Veselinovic M.S."/>
            <person name="Tanaskovic M."/>
            <person name="Eric P."/>
            <person name="Gao J.J."/>
            <person name="Katoh T.K."/>
            <person name="Toda M.J."/>
            <person name="Watabe H."/>
            <person name="Watada M."/>
            <person name="Davis J.S."/>
            <person name="Moyle L.C."/>
            <person name="Manoli G."/>
            <person name="Bertolini E."/>
            <person name="Kostal V."/>
            <person name="Hawley R.S."/>
            <person name="Takahashi A."/>
            <person name="Jones C.D."/>
            <person name="Price D.K."/>
            <person name="Whiteman N."/>
            <person name="Kopp A."/>
            <person name="Matute D.R."/>
            <person name="Petrov D.A."/>
        </authorList>
    </citation>
    <scope>NUCLEOTIDE SEQUENCE [LARGE SCALE GENOMIC DNA]</scope>
</reference>
<dbReference type="SUPFAM" id="SSF50494">
    <property type="entry name" value="Trypsin-like serine proteases"/>
    <property type="match status" value="1"/>
</dbReference>
<sequence length="364" mass="40864">MAFRSAALALYLCGVLLSSCWAKPRLHFGYCGESGTGQCRPIEDCLMEAGFVAAKDSSECFNVVCCEKREYPQLVENYCHHDLRPHISNGQNTKSREFPWMAMLLYGDHLEPKCGGSLVSNKWVVTAAHCVRRQNSEKQLRLVRLGVWDIRQAEDCRGPDCTPPPQDFAIERPIVHEMYKPTEITGSSLQKHTNDIALLYLDRVVTFTEFIQPICLPPLYNPTRIGVYAHYNLTIAGWGRTSEESDDISPVKIKAQVNAWSPESCQRRYEDVNLGQMCAGGGADRKGSCFGDSGGPVMDDNLLVGIVSLGEPKCGSDRGPMVITRVDSYVEWLEYHLFGRKITRRIVISRPKRYASNNLYKLGD</sequence>
<dbReference type="InterPro" id="IPR033116">
    <property type="entry name" value="TRYPSIN_SER"/>
</dbReference>
<evidence type="ECO:0000256" key="6">
    <source>
        <dbReference type="ARBA" id="ARBA00023180"/>
    </source>
</evidence>
<reference evidence="11" key="3">
    <citation type="submission" date="2025-05" db="UniProtKB">
        <authorList>
            <consortium name="EnsemblMetazoa"/>
        </authorList>
    </citation>
    <scope>IDENTIFICATION</scope>
</reference>
<name>A0A6P4FBQ2_DRORH</name>
<dbReference type="PRINTS" id="PR00722">
    <property type="entry name" value="CHYMOTRYPSIN"/>
</dbReference>
<evidence type="ECO:0000256" key="3">
    <source>
        <dbReference type="ARBA" id="ARBA00022837"/>
    </source>
</evidence>
<evidence type="ECO:0000313" key="11">
    <source>
        <dbReference type="EnsemblMetazoa" id="XP_016984728.1"/>
    </source>
</evidence>
<dbReference type="InterPro" id="IPR018114">
    <property type="entry name" value="TRYPSIN_HIS"/>
</dbReference>
<evidence type="ECO:0000256" key="9">
    <source>
        <dbReference type="SAM" id="SignalP"/>
    </source>
</evidence>
<dbReference type="PROSITE" id="PS00134">
    <property type="entry name" value="TRYPSIN_HIS"/>
    <property type="match status" value="1"/>
</dbReference>
<dbReference type="InterPro" id="IPR043504">
    <property type="entry name" value="Peptidase_S1_PA_chymotrypsin"/>
</dbReference>
<evidence type="ECO:0000256" key="2">
    <source>
        <dbReference type="ARBA" id="ARBA00022729"/>
    </source>
</evidence>
<protein>
    <submittedName>
        <fullName evidence="13">Serine protease easter-like isoform X1</fullName>
    </submittedName>
</protein>
<feature type="chain" id="PRO_5027650445" evidence="9">
    <location>
        <begin position="23"/>
        <end position="364"/>
    </location>
</feature>
<keyword evidence="6" id="KW-0325">Glycoprotein</keyword>
<dbReference type="Proteomes" id="UP001652680">
    <property type="component" value="Unassembled WGS sequence"/>
</dbReference>
<keyword evidence="8" id="KW-0645">Protease</keyword>
<keyword evidence="4" id="KW-0865">Zymogen</keyword>
<feature type="signal peptide" evidence="9">
    <location>
        <begin position="1"/>
        <end position="22"/>
    </location>
</feature>